<keyword evidence="1" id="KW-0812">Transmembrane</keyword>
<keyword evidence="3" id="KW-1185">Reference proteome</keyword>
<name>A0ABQ1EQ30_9BACL</name>
<evidence type="ECO:0008006" key="4">
    <source>
        <dbReference type="Google" id="ProtNLM"/>
    </source>
</evidence>
<accession>A0ABQ1EQ30</accession>
<keyword evidence="1" id="KW-1133">Transmembrane helix</keyword>
<dbReference type="RefSeq" id="WP_189012531.1">
    <property type="nucleotide sequence ID" value="NZ_BMHE01000012.1"/>
</dbReference>
<protein>
    <recommendedName>
        <fullName evidence="4">General stress protein 17M-like domain-containing protein</fullName>
    </recommendedName>
</protein>
<evidence type="ECO:0000256" key="1">
    <source>
        <dbReference type="SAM" id="Phobius"/>
    </source>
</evidence>
<feature type="transmembrane region" description="Helical" evidence="1">
    <location>
        <begin position="83"/>
        <end position="100"/>
    </location>
</feature>
<organism evidence="2 3">
    <name type="scientific">Paenibacillus marchantiophytorum</name>
    <dbReference type="NCBI Taxonomy" id="1619310"/>
    <lineage>
        <taxon>Bacteria</taxon>
        <taxon>Bacillati</taxon>
        <taxon>Bacillota</taxon>
        <taxon>Bacilli</taxon>
        <taxon>Bacillales</taxon>
        <taxon>Paenibacillaceae</taxon>
        <taxon>Paenibacillus</taxon>
    </lineage>
</organism>
<dbReference type="Proteomes" id="UP000615455">
    <property type="component" value="Unassembled WGS sequence"/>
</dbReference>
<evidence type="ECO:0000313" key="3">
    <source>
        <dbReference type="Proteomes" id="UP000615455"/>
    </source>
</evidence>
<comment type="caution">
    <text evidence="2">The sequence shown here is derived from an EMBL/GenBank/DDBJ whole genome shotgun (WGS) entry which is preliminary data.</text>
</comment>
<proteinExistence type="predicted"/>
<keyword evidence="1" id="KW-0472">Membrane</keyword>
<gene>
    <name evidence="2" type="ORF">GCM10008018_28630</name>
</gene>
<dbReference type="EMBL" id="BMHE01000012">
    <property type="protein sequence ID" value="GFZ81259.1"/>
    <property type="molecule type" value="Genomic_DNA"/>
</dbReference>
<reference evidence="3" key="1">
    <citation type="journal article" date="2019" name="Int. J. Syst. Evol. Microbiol.">
        <title>The Global Catalogue of Microorganisms (GCM) 10K type strain sequencing project: providing services to taxonomists for standard genome sequencing and annotation.</title>
        <authorList>
            <consortium name="The Broad Institute Genomics Platform"/>
            <consortium name="The Broad Institute Genome Sequencing Center for Infectious Disease"/>
            <person name="Wu L."/>
            <person name="Ma J."/>
        </authorList>
    </citation>
    <scope>NUCLEOTIDE SEQUENCE [LARGE SCALE GENOMIC DNA]</scope>
    <source>
        <strain evidence="3">CGMCC 1.15043</strain>
    </source>
</reference>
<sequence length="150" mass="16049">MHVIASFNHSIYVEMAITALEEAGIMKENIYAVPLHQRAQKLRMFDSITGSDGTSLFDLGAALATACAVIGSSYGFILTGGPILWGIIGAATGFLVGFTIDVSRQKKRAIAASSNQKSEVIVLVACVKDEIAPIQEVFWEHLAYGVAICE</sequence>
<evidence type="ECO:0000313" key="2">
    <source>
        <dbReference type="EMBL" id="GFZ81259.1"/>
    </source>
</evidence>